<dbReference type="EMBL" id="CAJVPT010022300">
    <property type="protein sequence ID" value="CAG8659363.1"/>
    <property type="molecule type" value="Genomic_DNA"/>
</dbReference>
<evidence type="ECO:0000313" key="2">
    <source>
        <dbReference type="Proteomes" id="UP000789525"/>
    </source>
</evidence>
<organism evidence="1 2">
    <name type="scientific">Acaulospora colombiana</name>
    <dbReference type="NCBI Taxonomy" id="27376"/>
    <lineage>
        <taxon>Eukaryota</taxon>
        <taxon>Fungi</taxon>
        <taxon>Fungi incertae sedis</taxon>
        <taxon>Mucoromycota</taxon>
        <taxon>Glomeromycotina</taxon>
        <taxon>Glomeromycetes</taxon>
        <taxon>Diversisporales</taxon>
        <taxon>Acaulosporaceae</taxon>
        <taxon>Acaulospora</taxon>
    </lineage>
</organism>
<protein>
    <submittedName>
        <fullName evidence="1">1438_t:CDS:1</fullName>
    </submittedName>
</protein>
<proteinExistence type="predicted"/>
<sequence length="182" mass="20094">MNDAKLGKIWDEEPLVVLVGVGTAPSSQSSGGVSGRTSRNTGLGITTREQKKKSILAIPKIADIAVAPDYDAKTLEWKMTPNAADNDRQRRQHVRGLWRASWTRQKVSKKFLERLFSRGPSLGSQSSYRRGELGAVIRLGGEKHESASVGYSSPTRKKSTKGISIAQSTKRRLGRPDLEHRR</sequence>
<evidence type="ECO:0000313" key="1">
    <source>
        <dbReference type="EMBL" id="CAG8659363.1"/>
    </source>
</evidence>
<accession>A0ACA9NJP6</accession>
<name>A0ACA9NJP6_9GLOM</name>
<dbReference type="Proteomes" id="UP000789525">
    <property type="component" value="Unassembled WGS sequence"/>
</dbReference>
<reference evidence="1" key="1">
    <citation type="submission" date="2021-06" db="EMBL/GenBank/DDBJ databases">
        <authorList>
            <person name="Kallberg Y."/>
            <person name="Tangrot J."/>
            <person name="Rosling A."/>
        </authorList>
    </citation>
    <scope>NUCLEOTIDE SEQUENCE</scope>
    <source>
        <strain evidence="1">CL356</strain>
    </source>
</reference>
<gene>
    <name evidence="1" type="ORF">ACOLOM_LOCUS8530</name>
</gene>
<comment type="caution">
    <text evidence="1">The sequence shown here is derived from an EMBL/GenBank/DDBJ whole genome shotgun (WGS) entry which is preliminary data.</text>
</comment>
<keyword evidence="2" id="KW-1185">Reference proteome</keyword>